<evidence type="ECO:0000256" key="3">
    <source>
        <dbReference type="ARBA" id="ARBA00022989"/>
    </source>
</evidence>
<dbReference type="InterPro" id="IPR049326">
    <property type="entry name" value="Rhodopsin_dom_fungi"/>
</dbReference>
<dbReference type="RefSeq" id="XP_033602378.1">
    <property type="nucleotide sequence ID" value="XM_033740718.1"/>
</dbReference>
<evidence type="ECO:0000313" key="8">
    <source>
        <dbReference type="EMBL" id="KAF2759927.1"/>
    </source>
</evidence>
<dbReference type="AlphaFoldDB" id="A0A6A6WEB5"/>
<keyword evidence="2 6" id="KW-0812">Transmembrane</keyword>
<evidence type="ECO:0000256" key="5">
    <source>
        <dbReference type="ARBA" id="ARBA00038359"/>
    </source>
</evidence>
<dbReference type="Proteomes" id="UP000799437">
    <property type="component" value="Unassembled WGS sequence"/>
</dbReference>
<evidence type="ECO:0000256" key="4">
    <source>
        <dbReference type="ARBA" id="ARBA00023136"/>
    </source>
</evidence>
<sequence>MVSPRGEALAAWLSVFTVLTVGVLILRFYAVRIQQRALRSDDYLVAGATIAMLVLEGCTFWAIHNGLGARAATLDWPQQAVQIKLMVSAFWTWTIATTGCKLAVLRLYLAIFHTKTFRYINFVLMGLVACYPFVFIPVFMTQCTPVSAAWDPVLSLTHCRPREQHELASVAVNVAFDLLIVLLPLPWIWSLQMATRRKVTVTAMFSLGLSIVGVMIWRLVTTALPNPNPDFTYDVYILALQSHLELWLGLLAASLPTLAPLLSRMVPENVKSYFKGSSVRSPKRNNMIRSFGQGRFPRTKAKSDLDSIDGLDIPLHSIERRQYIQVSYGKNDSKASEQGKPVGVEL</sequence>
<feature type="transmembrane region" description="Helical" evidence="6">
    <location>
        <begin position="43"/>
        <end position="63"/>
    </location>
</feature>
<feature type="transmembrane region" description="Helical" evidence="6">
    <location>
        <begin position="170"/>
        <end position="189"/>
    </location>
</feature>
<dbReference type="GeneID" id="54481772"/>
<dbReference type="PANTHER" id="PTHR33048:SF47">
    <property type="entry name" value="INTEGRAL MEMBRANE PROTEIN-RELATED"/>
    <property type="match status" value="1"/>
</dbReference>
<organism evidence="8 9">
    <name type="scientific">Pseudovirgaria hyperparasitica</name>
    <dbReference type="NCBI Taxonomy" id="470096"/>
    <lineage>
        <taxon>Eukaryota</taxon>
        <taxon>Fungi</taxon>
        <taxon>Dikarya</taxon>
        <taxon>Ascomycota</taxon>
        <taxon>Pezizomycotina</taxon>
        <taxon>Dothideomycetes</taxon>
        <taxon>Dothideomycetes incertae sedis</taxon>
        <taxon>Acrospermales</taxon>
        <taxon>Acrospermaceae</taxon>
        <taxon>Pseudovirgaria</taxon>
    </lineage>
</organism>
<evidence type="ECO:0000313" key="9">
    <source>
        <dbReference type="Proteomes" id="UP000799437"/>
    </source>
</evidence>
<dbReference type="EMBL" id="ML996569">
    <property type="protein sequence ID" value="KAF2759927.1"/>
    <property type="molecule type" value="Genomic_DNA"/>
</dbReference>
<keyword evidence="3 6" id="KW-1133">Transmembrane helix</keyword>
<dbReference type="GO" id="GO:0016020">
    <property type="term" value="C:membrane"/>
    <property type="evidence" value="ECO:0007669"/>
    <property type="project" value="UniProtKB-SubCell"/>
</dbReference>
<reference evidence="8" key="1">
    <citation type="journal article" date="2020" name="Stud. Mycol.">
        <title>101 Dothideomycetes genomes: a test case for predicting lifestyles and emergence of pathogens.</title>
        <authorList>
            <person name="Haridas S."/>
            <person name="Albert R."/>
            <person name="Binder M."/>
            <person name="Bloem J."/>
            <person name="Labutti K."/>
            <person name="Salamov A."/>
            <person name="Andreopoulos B."/>
            <person name="Baker S."/>
            <person name="Barry K."/>
            <person name="Bills G."/>
            <person name="Bluhm B."/>
            <person name="Cannon C."/>
            <person name="Castanera R."/>
            <person name="Culley D."/>
            <person name="Daum C."/>
            <person name="Ezra D."/>
            <person name="Gonzalez J."/>
            <person name="Henrissat B."/>
            <person name="Kuo A."/>
            <person name="Liang C."/>
            <person name="Lipzen A."/>
            <person name="Lutzoni F."/>
            <person name="Magnuson J."/>
            <person name="Mondo S."/>
            <person name="Nolan M."/>
            <person name="Ohm R."/>
            <person name="Pangilinan J."/>
            <person name="Park H.-J."/>
            <person name="Ramirez L."/>
            <person name="Alfaro M."/>
            <person name="Sun H."/>
            <person name="Tritt A."/>
            <person name="Yoshinaga Y."/>
            <person name="Zwiers L.-H."/>
            <person name="Turgeon B."/>
            <person name="Goodwin S."/>
            <person name="Spatafora J."/>
            <person name="Crous P."/>
            <person name="Grigoriev I."/>
        </authorList>
    </citation>
    <scope>NUCLEOTIDE SEQUENCE</scope>
    <source>
        <strain evidence="8">CBS 121739</strain>
    </source>
</reference>
<keyword evidence="4 6" id="KW-0472">Membrane</keyword>
<feature type="transmembrane region" description="Helical" evidence="6">
    <location>
        <begin position="240"/>
        <end position="262"/>
    </location>
</feature>
<keyword evidence="9" id="KW-1185">Reference proteome</keyword>
<feature type="transmembrane region" description="Helical" evidence="6">
    <location>
        <begin position="201"/>
        <end position="220"/>
    </location>
</feature>
<accession>A0A6A6WEB5</accession>
<name>A0A6A6WEB5_9PEZI</name>
<comment type="subcellular location">
    <subcellularLocation>
        <location evidence="1">Membrane</location>
        <topology evidence="1">Multi-pass membrane protein</topology>
    </subcellularLocation>
</comment>
<evidence type="ECO:0000256" key="2">
    <source>
        <dbReference type="ARBA" id="ARBA00022692"/>
    </source>
</evidence>
<protein>
    <recommendedName>
        <fullName evidence="7">Rhodopsin domain-containing protein</fullName>
    </recommendedName>
</protein>
<dbReference type="PANTHER" id="PTHR33048">
    <property type="entry name" value="PTH11-LIKE INTEGRAL MEMBRANE PROTEIN (AFU_ORTHOLOGUE AFUA_5G11245)"/>
    <property type="match status" value="1"/>
</dbReference>
<proteinExistence type="inferred from homology"/>
<evidence type="ECO:0000259" key="7">
    <source>
        <dbReference type="Pfam" id="PF20684"/>
    </source>
</evidence>
<comment type="similarity">
    <text evidence="5">Belongs to the SAT4 family.</text>
</comment>
<gene>
    <name evidence="8" type="ORF">EJ05DRAFT_315243</name>
</gene>
<dbReference type="InterPro" id="IPR052337">
    <property type="entry name" value="SAT4-like"/>
</dbReference>
<evidence type="ECO:0000256" key="6">
    <source>
        <dbReference type="SAM" id="Phobius"/>
    </source>
</evidence>
<feature type="transmembrane region" description="Helical" evidence="6">
    <location>
        <begin position="119"/>
        <end position="140"/>
    </location>
</feature>
<dbReference type="OrthoDB" id="10017208at2759"/>
<evidence type="ECO:0000256" key="1">
    <source>
        <dbReference type="ARBA" id="ARBA00004141"/>
    </source>
</evidence>
<feature type="transmembrane region" description="Helical" evidence="6">
    <location>
        <begin position="83"/>
        <end position="107"/>
    </location>
</feature>
<feature type="domain" description="Rhodopsin" evidence="7">
    <location>
        <begin position="26"/>
        <end position="264"/>
    </location>
</feature>
<feature type="transmembrane region" description="Helical" evidence="6">
    <location>
        <begin position="12"/>
        <end position="31"/>
    </location>
</feature>
<dbReference type="Pfam" id="PF20684">
    <property type="entry name" value="Fung_rhodopsin"/>
    <property type="match status" value="1"/>
</dbReference>